<protein>
    <recommendedName>
        <fullName evidence="3">Clr5 domain-containing protein</fullName>
    </recommendedName>
</protein>
<dbReference type="OMA" id="VRIWRIC"/>
<organism evidence="1 2">
    <name type="scientific">Emericella nidulans (strain FGSC A4 / ATCC 38163 / CBS 112.46 / NRRL 194 / M139)</name>
    <name type="common">Aspergillus nidulans</name>
    <dbReference type="NCBI Taxonomy" id="227321"/>
    <lineage>
        <taxon>Eukaryota</taxon>
        <taxon>Fungi</taxon>
        <taxon>Dikarya</taxon>
        <taxon>Ascomycota</taxon>
        <taxon>Pezizomycotina</taxon>
        <taxon>Eurotiomycetes</taxon>
        <taxon>Eurotiomycetidae</taxon>
        <taxon>Eurotiales</taxon>
        <taxon>Aspergillaceae</taxon>
        <taxon>Aspergillus</taxon>
        <taxon>Aspergillus subgen. Nidulantes</taxon>
    </lineage>
</organism>
<dbReference type="KEGG" id="ani:ANIA_08157"/>
<dbReference type="eggNOG" id="ENOG502SQJN">
    <property type="taxonomic scope" value="Eukaryota"/>
</dbReference>
<accession>C8V6W7</accession>
<evidence type="ECO:0000313" key="1">
    <source>
        <dbReference type="EMBL" id="CBF73999.1"/>
    </source>
</evidence>
<dbReference type="GeneID" id="2869188"/>
<evidence type="ECO:0000313" key="2">
    <source>
        <dbReference type="Proteomes" id="UP000000560"/>
    </source>
</evidence>
<keyword evidence="2" id="KW-1185">Reference proteome</keyword>
<dbReference type="HOGENOM" id="CLU_478192_0_0_1"/>
<reference evidence="2" key="1">
    <citation type="journal article" date="2005" name="Nature">
        <title>Sequencing of Aspergillus nidulans and comparative analysis with A. fumigatus and A. oryzae.</title>
        <authorList>
            <person name="Galagan J.E."/>
            <person name="Calvo S.E."/>
            <person name="Cuomo C."/>
            <person name="Ma L.J."/>
            <person name="Wortman J.R."/>
            <person name="Batzoglou S."/>
            <person name="Lee S.I."/>
            <person name="Basturkmen M."/>
            <person name="Spevak C.C."/>
            <person name="Clutterbuck J."/>
            <person name="Kapitonov V."/>
            <person name="Jurka J."/>
            <person name="Scazzocchio C."/>
            <person name="Farman M."/>
            <person name="Butler J."/>
            <person name="Purcell S."/>
            <person name="Harris S."/>
            <person name="Braus G.H."/>
            <person name="Draht O."/>
            <person name="Busch S."/>
            <person name="D'Enfert C."/>
            <person name="Bouchier C."/>
            <person name="Goldman G.H."/>
            <person name="Bell-Pedersen D."/>
            <person name="Griffiths-Jones S."/>
            <person name="Doonan J.H."/>
            <person name="Yu J."/>
            <person name="Vienken K."/>
            <person name="Pain A."/>
            <person name="Freitag M."/>
            <person name="Selker E.U."/>
            <person name="Archer D.B."/>
            <person name="Penalva M.A."/>
            <person name="Oakley B.R."/>
            <person name="Momany M."/>
            <person name="Tanaka T."/>
            <person name="Kumagai T."/>
            <person name="Asai K."/>
            <person name="Machida M."/>
            <person name="Nierman W.C."/>
            <person name="Denning D.W."/>
            <person name="Caddick M."/>
            <person name="Hynes M."/>
            <person name="Paoletti M."/>
            <person name="Fischer R."/>
            <person name="Miller B."/>
            <person name="Dyer P."/>
            <person name="Sachs M.S."/>
            <person name="Osmani S.A."/>
            <person name="Birren B.W."/>
        </authorList>
    </citation>
    <scope>NUCLEOTIDE SEQUENCE [LARGE SCALE GENOMIC DNA]</scope>
    <source>
        <strain evidence="2">FGSC A4 / ATCC 38163 / CBS 112.46 / NRRL 194 / M139</strain>
    </source>
</reference>
<dbReference type="AlphaFoldDB" id="Q5AU73"/>
<name>Q5AU73_EMENI</name>
<dbReference type="OrthoDB" id="4490540at2759"/>
<dbReference type="Proteomes" id="UP000000560">
    <property type="component" value="Chromosome II"/>
</dbReference>
<gene>
    <name evidence="1" type="ORF">ANIA_08157</name>
</gene>
<dbReference type="EMBL" id="BN001302">
    <property type="protein sequence ID" value="CBF73999.1"/>
    <property type="molecule type" value="Genomic_DNA"/>
</dbReference>
<proteinExistence type="predicted"/>
<dbReference type="InParanoid" id="Q5AU73"/>
<sequence>MQLRDVQSMVFVLEPDGPGPLHRVLLTNITDGNRREIGYCSVFPLRLEYDQHGWGRRSLQEYTSIPLPSPYQAWILRPPGYGAHDIRRRELDGMEDTLWRLCHGLNQHDCHTVAILDLVHNYKITTSNFSWAKAGLRLQVNKQRGRARGVAEEQGETHEPRKRLRNAQMRHVAAWCRQLLITGGIKSLQAALKDKSDSSAIPIMRSPDAYLLQEKMLASVHNYILSVFKSPRWSFSSPDLLDPTGSTHTDTDWKRLSDQVWGAGCLFREATQDGGSMKLRRILLDMENVVGTPDPQFMVRIWRICRYLHGICTSTGDEDHLKARFLHRFRELLRTSNGEASPIFQFFDALASMDMNCFLRALRIGNLRALHTFEQTIGPGHPMILTMWVYYSKQWRVAEQSYEKIIEYYNCALQTADASLGSESDTAISILHDYTYFVYYGGSRRDNTQAAILATQLYDRTYPHMLDSPCNWNNKTQYFTFASQILAEYWFLQGIPYWATGYIEKASSLLQVSDRECQIRARMLLGKLRGWLIRWGSLDEAQRVKQRQVNLMASIDELLQREIQDYPPDV</sequence>
<dbReference type="RefSeq" id="XP_681426.1">
    <property type="nucleotide sequence ID" value="XM_676334.1"/>
</dbReference>
<reference evidence="2" key="2">
    <citation type="journal article" date="2009" name="Fungal Genet. Biol.">
        <title>The 2008 update of the Aspergillus nidulans genome annotation: a community effort.</title>
        <authorList>
            <person name="Wortman J.R."/>
            <person name="Gilsenan J.M."/>
            <person name="Joardar V."/>
            <person name="Deegan J."/>
            <person name="Clutterbuck J."/>
            <person name="Andersen M.R."/>
            <person name="Archer D."/>
            <person name="Bencina M."/>
            <person name="Braus G."/>
            <person name="Coutinho P."/>
            <person name="von Dohren H."/>
            <person name="Doonan J."/>
            <person name="Driessen A.J."/>
            <person name="Durek P."/>
            <person name="Espeso E."/>
            <person name="Fekete E."/>
            <person name="Flipphi M."/>
            <person name="Estrada C.G."/>
            <person name="Geysens S."/>
            <person name="Goldman G."/>
            <person name="de Groot P.W."/>
            <person name="Hansen K."/>
            <person name="Harris S.D."/>
            <person name="Heinekamp T."/>
            <person name="Helmstaedt K."/>
            <person name="Henrissat B."/>
            <person name="Hofmann G."/>
            <person name="Homan T."/>
            <person name="Horio T."/>
            <person name="Horiuchi H."/>
            <person name="James S."/>
            <person name="Jones M."/>
            <person name="Karaffa L."/>
            <person name="Karanyi Z."/>
            <person name="Kato M."/>
            <person name="Keller N."/>
            <person name="Kelly D.E."/>
            <person name="Kiel J.A."/>
            <person name="Kim J.M."/>
            <person name="van der Klei I.J."/>
            <person name="Klis F.M."/>
            <person name="Kovalchuk A."/>
            <person name="Krasevec N."/>
            <person name="Kubicek C.P."/>
            <person name="Liu B."/>
            <person name="Maccabe A."/>
            <person name="Meyer V."/>
            <person name="Mirabito P."/>
            <person name="Miskei M."/>
            <person name="Mos M."/>
            <person name="Mullins J."/>
            <person name="Nelson D.R."/>
            <person name="Nielsen J."/>
            <person name="Oakley B.R."/>
            <person name="Osmani S.A."/>
            <person name="Pakula T."/>
            <person name="Paszewski A."/>
            <person name="Paulsen I."/>
            <person name="Pilsyk S."/>
            <person name="Pocsi I."/>
            <person name="Punt P.J."/>
            <person name="Ram A.F."/>
            <person name="Ren Q."/>
            <person name="Robellet X."/>
            <person name="Robson G."/>
            <person name="Seiboth B."/>
            <person name="van Solingen P."/>
            <person name="Specht T."/>
            <person name="Sun J."/>
            <person name="Taheri-Talesh N."/>
            <person name="Takeshita N."/>
            <person name="Ussery D."/>
            <person name="vanKuyk P.A."/>
            <person name="Visser H."/>
            <person name="van de Vondervoort P.J."/>
            <person name="de Vries R.P."/>
            <person name="Walton J."/>
            <person name="Xiang X."/>
            <person name="Xiong Y."/>
            <person name="Zeng A.P."/>
            <person name="Brandt B.W."/>
            <person name="Cornell M.J."/>
            <person name="van den Hondel C.A."/>
            <person name="Visser J."/>
            <person name="Oliver S.G."/>
            <person name="Turner G."/>
        </authorList>
    </citation>
    <scope>GENOME REANNOTATION</scope>
    <source>
        <strain evidence="2">FGSC A4 / ATCC 38163 / CBS 112.46 / NRRL 194 / M139</strain>
    </source>
</reference>
<accession>Q5AU73</accession>
<evidence type="ECO:0008006" key="3">
    <source>
        <dbReference type="Google" id="ProtNLM"/>
    </source>
</evidence>